<organism evidence="1">
    <name type="scientific">Arundo donax</name>
    <name type="common">Giant reed</name>
    <name type="synonym">Donax arundinaceus</name>
    <dbReference type="NCBI Taxonomy" id="35708"/>
    <lineage>
        <taxon>Eukaryota</taxon>
        <taxon>Viridiplantae</taxon>
        <taxon>Streptophyta</taxon>
        <taxon>Embryophyta</taxon>
        <taxon>Tracheophyta</taxon>
        <taxon>Spermatophyta</taxon>
        <taxon>Magnoliopsida</taxon>
        <taxon>Liliopsida</taxon>
        <taxon>Poales</taxon>
        <taxon>Poaceae</taxon>
        <taxon>PACMAD clade</taxon>
        <taxon>Arundinoideae</taxon>
        <taxon>Arundineae</taxon>
        <taxon>Arundo</taxon>
    </lineage>
</organism>
<dbReference type="EMBL" id="GBRH01272378">
    <property type="protein sequence ID" value="JAD25517.1"/>
    <property type="molecule type" value="Transcribed_RNA"/>
</dbReference>
<dbReference type="AlphaFoldDB" id="A0A0A8YSN1"/>
<sequence length="65" mass="7616">MTKMNMTMATLFQRVISMIRIFRASSKLFVLLGLHRPYSLEKYSMLSFWNGVSHSGFLLKEAERN</sequence>
<name>A0A0A8YSN1_ARUDO</name>
<reference evidence="1" key="1">
    <citation type="submission" date="2014-09" db="EMBL/GenBank/DDBJ databases">
        <authorList>
            <person name="Magalhaes I.L.F."/>
            <person name="Oliveira U."/>
            <person name="Santos F.R."/>
            <person name="Vidigal T.H.D.A."/>
            <person name="Brescovit A.D."/>
            <person name="Santos A.J."/>
        </authorList>
    </citation>
    <scope>NUCLEOTIDE SEQUENCE</scope>
    <source>
        <tissue evidence="1">Shoot tissue taken approximately 20 cm above the soil surface</tissue>
    </source>
</reference>
<reference evidence="1" key="2">
    <citation type="journal article" date="2015" name="Data Brief">
        <title>Shoot transcriptome of the giant reed, Arundo donax.</title>
        <authorList>
            <person name="Barrero R.A."/>
            <person name="Guerrero F.D."/>
            <person name="Moolhuijzen P."/>
            <person name="Goolsby J.A."/>
            <person name="Tidwell J."/>
            <person name="Bellgard S.E."/>
            <person name="Bellgard M.I."/>
        </authorList>
    </citation>
    <scope>NUCLEOTIDE SEQUENCE</scope>
    <source>
        <tissue evidence="1">Shoot tissue taken approximately 20 cm above the soil surface</tissue>
    </source>
</reference>
<accession>A0A0A8YSN1</accession>
<proteinExistence type="predicted"/>
<protein>
    <submittedName>
        <fullName evidence="1">Uncharacterized protein</fullName>
    </submittedName>
</protein>
<evidence type="ECO:0000313" key="1">
    <source>
        <dbReference type="EMBL" id="JAD25517.1"/>
    </source>
</evidence>